<comment type="catalytic activity">
    <reaction evidence="7">
        <text>Hydrolysis of oligopeptides, with broad specificity. Gly or Ala commonly occur as P1 or P1' residues, but more distant residues are also important, as is shown by the fact that Z-Gly-Pro-Gly-|-Gly-Pro-Ala is cleaved, but not Z-(Gly)(5).</text>
        <dbReference type="EC" id="3.4.24.70"/>
    </reaction>
</comment>
<dbReference type="InterPro" id="IPR024079">
    <property type="entry name" value="MetalloPept_cat_dom_sf"/>
</dbReference>
<accession>A0A845V1A0</accession>
<dbReference type="GO" id="GO:0006508">
    <property type="term" value="P:proteolysis"/>
    <property type="evidence" value="ECO:0007669"/>
    <property type="project" value="UniProtKB-KW"/>
</dbReference>
<keyword evidence="4 9" id="KW-0378">Hydrolase</keyword>
<dbReference type="InterPro" id="IPR034005">
    <property type="entry name" value="M3A_DCP"/>
</dbReference>
<dbReference type="Pfam" id="PF01432">
    <property type="entry name" value="Peptidase_M3"/>
    <property type="match status" value="1"/>
</dbReference>
<comment type="caution">
    <text evidence="12">The sequence shown here is derived from an EMBL/GenBank/DDBJ whole genome shotgun (WGS) entry which is preliminary data.</text>
</comment>
<dbReference type="Gene3D" id="1.10.1370.10">
    <property type="entry name" value="Neurolysin, domain 3"/>
    <property type="match status" value="1"/>
</dbReference>
<evidence type="ECO:0000256" key="4">
    <source>
        <dbReference type="ARBA" id="ARBA00022801"/>
    </source>
</evidence>
<dbReference type="SUPFAM" id="SSF55486">
    <property type="entry name" value="Metalloproteases ('zincins'), catalytic domain"/>
    <property type="match status" value="1"/>
</dbReference>
<organism evidence="12 13">
    <name type="scientific">Wenzhouxiangella limi</name>
    <dbReference type="NCBI Taxonomy" id="2707351"/>
    <lineage>
        <taxon>Bacteria</taxon>
        <taxon>Pseudomonadati</taxon>
        <taxon>Pseudomonadota</taxon>
        <taxon>Gammaproteobacteria</taxon>
        <taxon>Chromatiales</taxon>
        <taxon>Wenzhouxiangellaceae</taxon>
        <taxon>Wenzhouxiangella</taxon>
    </lineage>
</organism>
<dbReference type="GO" id="GO:0005829">
    <property type="term" value="C:cytosol"/>
    <property type="evidence" value="ECO:0007669"/>
    <property type="project" value="UniProtKB-ARBA"/>
</dbReference>
<evidence type="ECO:0000313" key="13">
    <source>
        <dbReference type="Proteomes" id="UP000484885"/>
    </source>
</evidence>
<evidence type="ECO:0000259" key="10">
    <source>
        <dbReference type="Pfam" id="PF01432"/>
    </source>
</evidence>
<dbReference type="GO" id="GO:0004222">
    <property type="term" value="F:metalloendopeptidase activity"/>
    <property type="evidence" value="ECO:0007669"/>
    <property type="project" value="UniProtKB-EC"/>
</dbReference>
<evidence type="ECO:0000256" key="5">
    <source>
        <dbReference type="ARBA" id="ARBA00022833"/>
    </source>
</evidence>
<evidence type="ECO:0000259" key="11">
    <source>
        <dbReference type="Pfam" id="PF19310"/>
    </source>
</evidence>
<evidence type="ECO:0000256" key="7">
    <source>
        <dbReference type="ARBA" id="ARBA00024603"/>
    </source>
</evidence>
<evidence type="ECO:0000256" key="8">
    <source>
        <dbReference type="ARBA" id="ARBA00026100"/>
    </source>
</evidence>
<protein>
    <recommendedName>
        <fullName evidence="8">oligopeptidase A</fullName>
        <ecNumber evidence="8">3.4.24.70</ecNumber>
    </recommendedName>
</protein>
<comment type="similarity">
    <text evidence="1 9">Belongs to the peptidase M3 family.</text>
</comment>
<dbReference type="GO" id="GO:0046872">
    <property type="term" value="F:metal ion binding"/>
    <property type="evidence" value="ECO:0007669"/>
    <property type="project" value="UniProtKB-UniRule"/>
</dbReference>
<dbReference type="EC" id="3.4.24.70" evidence="8"/>
<feature type="domain" description="Oligopeptidase A N-terminal" evidence="11">
    <location>
        <begin position="32"/>
        <end position="154"/>
    </location>
</feature>
<dbReference type="Gene3D" id="1.10.1370.40">
    <property type="match status" value="1"/>
</dbReference>
<sequence length="680" mass="76539">MNQTTEHTNPLLAAGLPRFASVRPEHALPAIEQRLADYRALIERIEAGTEAPDYAGVVEAETLADNALAAVWSTISHLHSVTQTPDWREVYPACLEQLTRFHTERSLNRVLFEVYRSLRAREDFDRQPAAMRASIEHELAGFRLGGVDLPTEQRTRFAEISLRLSALGNRFGNHVLDATEAWSEHFSDVEQLAGLPPAELELLADMADRAGQSGWLANLSFPAYRAIITYADDRDLRERFHRAHVSRAADTGPQAGRFDNTPIVAEMLALRHEQARLLGFDSHAHMRLSRRMADTPEDVETFLLGLARRARDPAQGQLDELEAFAAGLGAEHPLAPWDLAYYSEKLREHALGINQQKLKPWFELETVFDGLFTVADELFGRRFTLQTDVETWHPDVRYYRVSDGSGETVAGLFLDLYARERKSGGAWMDVCRSRMVIAERTQLPVAYLTCNFAPPANDQPSLLTHDDVVTLFHEFGHCLHHLLTRVDLPGVGGISGVEWDAVELPSQLLEGWAWHQTALDRYARHVDSGEPLPPAWLKALKSDRQFHGALALLRQIEFALTDLRLHAGRAPDPVVVHRAVHEELAVVPMIDDNRFLMSFSHLFDGGYAAGYYSYLWAERLARDAFDWFGEQGLFRREAGAHLAREILSVGASRPMSESWQAFRGREARLEPLLDAYGIAA</sequence>
<evidence type="ECO:0000256" key="3">
    <source>
        <dbReference type="ARBA" id="ARBA00022723"/>
    </source>
</evidence>
<dbReference type="AlphaFoldDB" id="A0A845V1A0"/>
<dbReference type="FunFam" id="3.40.390.10:FF:000009">
    <property type="entry name" value="Oligopeptidase A"/>
    <property type="match status" value="1"/>
</dbReference>
<evidence type="ECO:0000256" key="2">
    <source>
        <dbReference type="ARBA" id="ARBA00022670"/>
    </source>
</evidence>
<evidence type="ECO:0000256" key="1">
    <source>
        <dbReference type="ARBA" id="ARBA00006040"/>
    </source>
</evidence>
<dbReference type="RefSeq" id="WP_164211897.1">
    <property type="nucleotide sequence ID" value="NZ_JAAGSC010000043.1"/>
</dbReference>
<keyword evidence="3 9" id="KW-0479">Metal-binding</keyword>
<keyword evidence="2 9" id="KW-0645">Protease</keyword>
<keyword evidence="6 9" id="KW-0482">Metalloprotease</keyword>
<evidence type="ECO:0000256" key="6">
    <source>
        <dbReference type="ARBA" id="ARBA00023049"/>
    </source>
</evidence>
<dbReference type="Pfam" id="PF19310">
    <property type="entry name" value="TOP_N"/>
    <property type="match status" value="1"/>
</dbReference>
<dbReference type="InterPro" id="IPR024077">
    <property type="entry name" value="Neurolysin/TOP_dom2"/>
</dbReference>
<dbReference type="InterPro" id="IPR045090">
    <property type="entry name" value="Pept_M3A_M3B"/>
</dbReference>
<dbReference type="Gene3D" id="3.40.390.10">
    <property type="entry name" value="Collagenase (Catalytic Domain)"/>
    <property type="match status" value="1"/>
</dbReference>
<dbReference type="EMBL" id="JAAGSC010000043">
    <property type="protein sequence ID" value="NDY96504.1"/>
    <property type="molecule type" value="Genomic_DNA"/>
</dbReference>
<reference evidence="12 13" key="1">
    <citation type="submission" date="2020-02" db="EMBL/GenBank/DDBJ databases">
        <authorList>
            <person name="Zhang X.-Y."/>
        </authorList>
    </citation>
    <scope>NUCLEOTIDE SEQUENCE [LARGE SCALE GENOMIC DNA]</scope>
    <source>
        <strain evidence="12 13">C33</strain>
    </source>
</reference>
<keyword evidence="5 9" id="KW-0862">Zinc</keyword>
<evidence type="ECO:0000313" key="12">
    <source>
        <dbReference type="EMBL" id="NDY96504.1"/>
    </source>
</evidence>
<name>A0A845V1A0_9GAMM</name>
<dbReference type="InterPro" id="IPR001567">
    <property type="entry name" value="Pept_M3A_M3B_dom"/>
</dbReference>
<gene>
    <name evidence="12" type="ORF">G3I74_12255</name>
</gene>
<dbReference type="Proteomes" id="UP000484885">
    <property type="component" value="Unassembled WGS sequence"/>
</dbReference>
<comment type="cofactor">
    <cofactor evidence="9">
        <name>Zn(2+)</name>
        <dbReference type="ChEBI" id="CHEBI:29105"/>
    </cofactor>
    <text evidence="9">Binds 1 zinc ion.</text>
</comment>
<feature type="domain" description="Peptidase M3A/M3B catalytic" evidence="10">
    <location>
        <begin position="228"/>
        <end position="677"/>
    </location>
</feature>
<proteinExistence type="inferred from homology"/>
<dbReference type="PANTHER" id="PTHR43660:SF1">
    <property type="entry name" value="DIPEPTIDYL CARBOXYPEPTIDASE"/>
    <property type="match status" value="1"/>
</dbReference>
<keyword evidence="13" id="KW-1185">Reference proteome</keyword>
<dbReference type="InterPro" id="IPR045666">
    <property type="entry name" value="OpdA_N"/>
</dbReference>
<dbReference type="PANTHER" id="PTHR43660">
    <property type="entry name" value="DIPEPTIDYL CARBOXYPEPTIDASE"/>
    <property type="match status" value="1"/>
</dbReference>
<dbReference type="CDD" id="cd06456">
    <property type="entry name" value="M3A_DCP"/>
    <property type="match status" value="1"/>
</dbReference>
<evidence type="ECO:0000256" key="9">
    <source>
        <dbReference type="RuleBase" id="RU003435"/>
    </source>
</evidence>